<name>A0A2T0XLV4_9BACT</name>
<evidence type="ECO:0000313" key="3">
    <source>
        <dbReference type="Proteomes" id="UP000252733"/>
    </source>
</evidence>
<dbReference type="OrthoDB" id="597501at2"/>
<accession>A0A2T0XLV4</accession>
<dbReference type="Proteomes" id="UP000252733">
    <property type="component" value="Unassembled WGS sequence"/>
</dbReference>
<organism evidence="2 3">
    <name type="scientific">Marinilabilia salmonicolor</name>
    <dbReference type="NCBI Taxonomy" id="989"/>
    <lineage>
        <taxon>Bacteria</taxon>
        <taxon>Pseudomonadati</taxon>
        <taxon>Bacteroidota</taxon>
        <taxon>Bacteroidia</taxon>
        <taxon>Marinilabiliales</taxon>
        <taxon>Marinilabiliaceae</taxon>
        <taxon>Marinilabilia</taxon>
    </lineage>
</organism>
<dbReference type="Pfam" id="PF11307">
    <property type="entry name" value="DUF3109"/>
    <property type="match status" value="1"/>
</dbReference>
<keyword evidence="3" id="KW-1185">Reference proteome</keyword>
<dbReference type="InterPro" id="IPR021458">
    <property type="entry name" value="Rv0495c"/>
</dbReference>
<proteinExistence type="inferred from homology"/>
<evidence type="ECO:0000313" key="2">
    <source>
        <dbReference type="EMBL" id="RCW37314.1"/>
    </source>
</evidence>
<reference evidence="2 3" key="1">
    <citation type="submission" date="2018-07" db="EMBL/GenBank/DDBJ databases">
        <title>Freshwater and sediment microbial communities from various areas in North America, analyzing microbe dynamics in response to fracking.</title>
        <authorList>
            <person name="Lamendella R."/>
        </authorList>
    </citation>
    <scope>NUCLEOTIDE SEQUENCE [LARGE SCALE GENOMIC DNA]</scope>
    <source>
        <strain evidence="2 3">160A</strain>
    </source>
</reference>
<gene>
    <name evidence="2" type="ORF">DFO77_1064</name>
</gene>
<dbReference type="EMBL" id="QPIZ01000006">
    <property type="protein sequence ID" value="RCW37314.1"/>
    <property type="molecule type" value="Genomic_DNA"/>
</dbReference>
<dbReference type="STRING" id="1168289.GCA_000259075_03281"/>
<comment type="caution">
    <text evidence="2">The sequence shown here is derived from an EMBL/GenBank/DDBJ whole genome shotgun (WGS) entry which is preliminary data.</text>
</comment>
<dbReference type="RefSeq" id="WP_106153251.1">
    <property type="nucleotide sequence ID" value="NZ_PVTS01000008.1"/>
</dbReference>
<comment type="similarity">
    <text evidence="1">Belongs to the Rv0495c family.</text>
</comment>
<sequence>MVQIDDKIIHLDVFKEHFLCDLPKCLGSCCVEGESGAPLEEEETEILDKIYPKIKHLLSPEAVDIIEKNGTWETDADGDKVTPIIHGRECVYTYFDGEGVCKCAIEKAYDEGLVDFKKPVSCHLYPIRVDKYPNYEALNYHVWPVCNPARELGKQVGLPVFRFLKDPIIRKYGERFYEEMEDVAKELEKMESVKTEQSE</sequence>
<evidence type="ECO:0000256" key="1">
    <source>
        <dbReference type="ARBA" id="ARBA00093770"/>
    </source>
</evidence>
<dbReference type="AlphaFoldDB" id="A0A2T0XLV4"/>
<protein>
    <submittedName>
        <fullName evidence="2">Uncharacterized protein DUF3109</fullName>
    </submittedName>
</protein>